<evidence type="ECO:0000313" key="9">
    <source>
        <dbReference type="EMBL" id="KRM11883.1"/>
    </source>
</evidence>
<keyword evidence="6 8" id="KW-0472">Membrane</keyword>
<evidence type="ECO:0000313" key="10">
    <source>
        <dbReference type="Proteomes" id="UP000051820"/>
    </source>
</evidence>
<keyword evidence="4 7" id="KW-0812">Transmembrane</keyword>
<dbReference type="SUPFAM" id="SSF103481">
    <property type="entry name" value="Multidrug resistance efflux transporter EmrE"/>
    <property type="match status" value="1"/>
</dbReference>
<comment type="similarity">
    <text evidence="7">Belongs to the drug/metabolite transporter (DMT) superfamily. Small multidrug resistance (SMR) (TC 2.A.7.1) family.</text>
</comment>
<dbReference type="AlphaFoldDB" id="A0A0R1W7B7"/>
<evidence type="ECO:0000256" key="3">
    <source>
        <dbReference type="ARBA" id="ARBA00022475"/>
    </source>
</evidence>
<keyword evidence="2" id="KW-0813">Transport</keyword>
<evidence type="ECO:0000256" key="6">
    <source>
        <dbReference type="ARBA" id="ARBA00023136"/>
    </source>
</evidence>
<sequence>MAWIYLVIAGLFETFWATMLKFSMGFTKINFSIYTVIGMILSFWFLAKAVKTLPLGIAYPVWTGIGAVGTIILGVILFGDRIPAVTWIFVVLLVVSIVGIKLTV</sequence>
<dbReference type="InterPro" id="IPR000390">
    <property type="entry name" value="Small_drug/metabolite_transptr"/>
</dbReference>
<dbReference type="GO" id="GO:0005886">
    <property type="term" value="C:plasma membrane"/>
    <property type="evidence" value="ECO:0007669"/>
    <property type="project" value="UniProtKB-SubCell"/>
</dbReference>
<proteinExistence type="inferred from homology"/>
<dbReference type="PANTHER" id="PTHR30561">
    <property type="entry name" value="SMR FAMILY PROTON-DEPENDENT DRUG EFFLUX TRANSPORTER SUGE"/>
    <property type="match status" value="1"/>
</dbReference>
<evidence type="ECO:0000256" key="5">
    <source>
        <dbReference type="ARBA" id="ARBA00022989"/>
    </source>
</evidence>
<reference evidence="9 10" key="1">
    <citation type="journal article" date="2015" name="Genome Announc.">
        <title>Expanding the biotechnology potential of lactobacilli through comparative genomics of 213 strains and associated genera.</title>
        <authorList>
            <person name="Sun Z."/>
            <person name="Harris H.M."/>
            <person name="McCann A."/>
            <person name="Guo C."/>
            <person name="Argimon S."/>
            <person name="Zhang W."/>
            <person name="Yang X."/>
            <person name="Jeffery I.B."/>
            <person name="Cooney J.C."/>
            <person name="Kagawa T.F."/>
            <person name="Liu W."/>
            <person name="Song Y."/>
            <person name="Salvetti E."/>
            <person name="Wrobel A."/>
            <person name="Rasinkangas P."/>
            <person name="Parkhill J."/>
            <person name="Rea M.C."/>
            <person name="O'Sullivan O."/>
            <person name="Ritari J."/>
            <person name="Douillard F.P."/>
            <person name="Paul Ross R."/>
            <person name="Yang R."/>
            <person name="Briner A.E."/>
            <person name="Felis G.E."/>
            <person name="de Vos W.M."/>
            <person name="Barrangou R."/>
            <person name="Klaenhammer T.R."/>
            <person name="Caufield P.W."/>
            <person name="Cui Y."/>
            <person name="Zhang H."/>
            <person name="O'Toole P.W."/>
        </authorList>
    </citation>
    <scope>NUCLEOTIDE SEQUENCE [LARGE SCALE GENOMIC DNA]</scope>
    <source>
        <strain evidence="9 10">DSM 5007</strain>
    </source>
</reference>
<dbReference type="Gene3D" id="1.10.3730.20">
    <property type="match status" value="1"/>
</dbReference>
<gene>
    <name evidence="9" type="ORF">FD16_GL000422</name>
</gene>
<organism evidence="9 10">
    <name type="scientific">Paucilactobacillus suebicus DSM 5007 = KCTC 3549</name>
    <dbReference type="NCBI Taxonomy" id="1423807"/>
    <lineage>
        <taxon>Bacteria</taxon>
        <taxon>Bacillati</taxon>
        <taxon>Bacillota</taxon>
        <taxon>Bacilli</taxon>
        <taxon>Lactobacillales</taxon>
        <taxon>Lactobacillaceae</taxon>
        <taxon>Paucilactobacillus</taxon>
    </lineage>
</organism>
<dbReference type="GO" id="GO:0022857">
    <property type="term" value="F:transmembrane transporter activity"/>
    <property type="evidence" value="ECO:0007669"/>
    <property type="project" value="InterPro"/>
</dbReference>
<dbReference type="RefSeq" id="WP_010622727.1">
    <property type="nucleotide sequence ID" value="NZ_AZGF01000013.1"/>
</dbReference>
<evidence type="ECO:0000256" key="1">
    <source>
        <dbReference type="ARBA" id="ARBA00004651"/>
    </source>
</evidence>
<dbReference type="PATRIC" id="fig|1423807.3.peg.428"/>
<keyword evidence="3" id="KW-1003">Cell membrane</keyword>
<dbReference type="Pfam" id="PF00893">
    <property type="entry name" value="Multi_Drug_Res"/>
    <property type="match status" value="1"/>
</dbReference>
<evidence type="ECO:0000256" key="7">
    <source>
        <dbReference type="RuleBase" id="RU003942"/>
    </source>
</evidence>
<keyword evidence="5 8" id="KW-1133">Transmembrane helix</keyword>
<dbReference type="InterPro" id="IPR045324">
    <property type="entry name" value="Small_multidrug_res"/>
</dbReference>
<protein>
    <submittedName>
        <fullName evidence="9">Small multidrug efflux protein</fullName>
    </submittedName>
</protein>
<dbReference type="PANTHER" id="PTHR30561:SF0">
    <property type="entry name" value="GUANIDINIUM EXPORTER"/>
    <property type="match status" value="1"/>
</dbReference>
<comment type="caution">
    <text evidence="9">The sequence shown here is derived from an EMBL/GenBank/DDBJ whole genome shotgun (WGS) entry which is preliminary data.</text>
</comment>
<dbReference type="InterPro" id="IPR037185">
    <property type="entry name" value="EmrE-like"/>
</dbReference>
<dbReference type="Proteomes" id="UP000051820">
    <property type="component" value="Unassembled WGS sequence"/>
</dbReference>
<feature type="transmembrane region" description="Helical" evidence="8">
    <location>
        <begin position="29"/>
        <end position="47"/>
    </location>
</feature>
<comment type="subcellular location">
    <subcellularLocation>
        <location evidence="1 7">Cell membrane</location>
        <topology evidence="1 7">Multi-pass membrane protein</topology>
    </subcellularLocation>
</comment>
<dbReference type="OrthoDB" id="21828at2"/>
<keyword evidence="10" id="KW-1185">Reference proteome</keyword>
<evidence type="ECO:0000256" key="8">
    <source>
        <dbReference type="SAM" id="Phobius"/>
    </source>
</evidence>
<accession>A0A0R1W7B7</accession>
<dbReference type="EMBL" id="AZGF01000013">
    <property type="protein sequence ID" value="KRM11883.1"/>
    <property type="molecule type" value="Genomic_DNA"/>
</dbReference>
<evidence type="ECO:0000256" key="2">
    <source>
        <dbReference type="ARBA" id="ARBA00022448"/>
    </source>
</evidence>
<name>A0A0R1W7B7_9LACO</name>
<dbReference type="FunFam" id="1.10.3730.20:FF:000001">
    <property type="entry name" value="Quaternary ammonium compound resistance transporter SugE"/>
    <property type="match status" value="1"/>
</dbReference>
<dbReference type="eggNOG" id="COG2076">
    <property type="taxonomic scope" value="Bacteria"/>
</dbReference>
<feature type="transmembrane region" description="Helical" evidence="8">
    <location>
        <begin position="84"/>
        <end position="103"/>
    </location>
</feature>
<feature type="transmembrane region" description="Helical" evidence="8">
    <location>
        <begin position="59"/>
        <end position="78"/>
    </location>
</feature>
<evidence type="ECO:0000256" key="4">
    <source>
        <dbReference type="ARBA" id="ARBA00022692"/>
    </source>
</evidence>